<comment type="similarity">
    <text evidence="4">Belongs to the HAD-like hydrolase superfamily. MasA/MtnC family.</text>
</comment>
<comment type="caution">
    <text evidence="5">The sequence shown here is derived from an EMBL/GenBank/DDBJ whole genome shotgun (WGS) entry which is preliminary data.</text>
</comment>
<sequence length="228" mass="25287">MIRHVVLDIEGTTSPISAVHEVLFPYARARLEEWVHRSDPAVAHVVTEVRGDINRPGASLDEIVAVLRRWIDEDRKVAPLKTLQGLIWEHGFADGELVAEVYDDVPPALRDWTAAGLRCWIYSSGSRKAQQQWFGHTGHGDLTGYLSGYFDIPSAGPKKEAASYRRIQEAVGGSPDEFVFLSDVAAELDAAAMAGWHTIGVRREGAPEVGDHRSVPSFSDMRLEEFVR</sequence>
<dbReference type="InterPro" id="IPR036412">
    <property type="entry name" value="HAD-like_sf"/>
</dbReference>
<dbReference type="HAMAP" id="MF_01681">
    <property type="entry name" value="Salvage_MtnC"/>
    <property type="match status" value="1"/>
</dbReference>
<accession>A0A8J3C6E4</accession>
<keyword evidence="3 4" id="KW-0486">Methionine biosynthesis</keyword>
<protein>
    <recommendedName>
        <fullName evidence="4">Enolase-phosphatase E1</fullName>
        <ecNumber evidence="4">3.1.3.77</ecNumber>
    </recommendedName>
    <alternativeName>
        <fullName evidence="4">2,3-diketo-5-methylthio-1-phosphopentane phosphatase</fullName>
    </alternativeName>
</protein>
<dbReference type="Proteomes" id="UP000637578">
    <property type="component" value="Unassembled WGS sequence"/>
</dbReference>
<dbReference type="GO" id="GO:0043716">
    <property type="term" value="F:2-hydroxy-3-keto-5-methylthiopentenyl-1-phosphate phosphatase activity"/>
    <property type="evidence" value="ECO:0007669"/>
    <property type="project" value="UniProtKB-UniRule"/>
</dbReference>
<dbReference type="SFLD" id="SFLDS00003">
    <property type="entry name" value="Haloacid_Dehalogenase"/>
    <property type="match status" value="1"/>
</dbReference>
<reference evidence="5" key="1">
    <citation type="journal article" date="2014" name="Int. J. Syst. Evol. Microbiol.">
        <title>Complete genome sequence of Corynebacterium casei LMG S-19264T (=DSM 44701T), isolated from a smear-ripened cheese.</title>
        <authorList>
            <consortium name="US DOE Joint Genome Institute (JGI-PGF)"/>
            <person name="Walter F."/>
            <person name="Albersmeier A."/>
            <person name="Kalinowski J."/>
            <person name="Ruckert C."/>
        </authorList>
    </citation>
    <scope>NUCLEOTIDE SEQUENCE</scope>
    <source>
        <strain evidence="5">CGMCC 4.5737</strain>
    </source>
</reference>
<comment type="catalytic activity">
    <reaction evidence="4">
        <text>5-methylsulfanyl-2,3-dioxopentyl phosphate + H2O = 1,2-dihydroxy-5-(methylsulfanyl)pent-1-en-3-one + phosphate</text>
        <dbReference type="Rhea" id="RHEA:21700"/>
        <dbReference type="ChEBI" id="CHEBI:15377"/>
        <dbReference type="ChEBI" id="CHEBI:43474"/>
        <dbReference type="ChEBI" id="CHEBI:49252"/>
        <dbReference type="ChEBI" id="CHEBI:58828"/>
        <dbReference type="EC" id="3.1.3.77"/>
    </reaction>
</comment>
<dbReference type="EC" id="3.1.3.77" evidence="4"/>
<dbReference type="SFLD" id="SFLDG01129">
    <property type="entry name" value="C1.5:_HAD__Beta-PGM__Phosphata"/>
    <property type="match status" value="1"/>
</dbReference>
<evidence type="ECO:0000313" key="6">
    <source>
        <dbReference type="Proteomes" id="UP000637578"/>
    </source>
</evidence>
<dbReference type="Gene3D" id="3.40.50.1000">
    <property type="entry name" value="HAD superfamily/HAD-like"/>
    <property type="match status" value="1"/>
</dbReference>
<dbReference type="UniPathway" id="UPA00904">
    <property type="reaction ID" value="UER00876"/>
</dbReference>
<dbReference type="Gene3D" id="1.10.720.60">
    <property type="match status" value="1"/>
</dbReference>
<dbReference type="InterPro" id="IPR006439">
    <property type="entry name" value="HAD-SF_hydro_IA"/>
</dbReference>
<dbReference type="CDD" id="cd01629">
    <property type="entry name" value="HAD_EP"/>
    <property type="match status" value="1"/>
</dbReference>
<evidence type="ECO:0000256" key="1">
    <source>
        <dbReference type="ARBA" id="ARBA00022605"/>
    </source>
</evidence>
<dbReference type="GO" id="GO:0000287">
    <property type="term" value="F:magnesium ion binding"/>
    <property type="evidence" value="ECO:0007669"/>
    <property type="project" value="UniProtKB-UniRule"/>
</dbReference>
<comment type="function">
    <text evidence="4">Bifunctional enzyme that catalyzes the enolization of 2,3-diketo-5-methylthiopentyl-1-phosphate (DK-MTP-1-P) into the intermediate 2-hydroxy-3-keto-5-methylthiopentenyl-1-phosphate (HK-MTPenyl-1-P), which is then dephosphorylated to form the acireductone 1,2-dihydroxy-3-keto-5-methylthiopentene (DHK-MTPene).</text>
</comment>
<comment type="pathway">
    <text evidence="4">Amino-acid biosynthesis; L-methionine biosynthesis via salvage pathway; L-methionine from S-methyl-5-thio-alpha-D-ribose 1-phosphate: step 4/6.</text>
</comment>
<dbReference type="SFLD" id="SFLDG01133">
    <property type="entry name" value="C1.5.4:_Enolase-phosphatase_Li"/>
    <property type="match status" value="1"/>
</dbReference>
<dbReference type="InterPro" id="IPR023943">
    <property type="entry name" value="Enolase-ppase_E1"/>
</dbReference>
<evidence type="ECO:0000256" key="2">
    <source>
        <dbReference type="ARBA" id="ARBA00022801"/>
    </source>
</evidence>
<evidence type="ECO:0000313" key="5">
    <source>
        <dbReference type="EMBL" id="GGM40046.1"/>
    </source>
</evidence>
<reference evidence="5" key="2">
    <citation type="submission" date="2020-09" db="EMBL/GenBank/DDBJ databases">
        <authorList>
            <person name="Sun Q."/>
            <person name="Zhou Y."/>
        </authorList>
    </citation>
    <scope>NUCLEOTIDE SEQUENCE</scope>
    <source>
        <strain evidence="5">CGMCC 4.5737</strain>
    </source>
</reference>
<comment type="pathway">
    <text evidence="4">Amino-acid biosynthesis; L-methionine biosynthesis via salvage pathway; L-methionine from S-methyl-5-thio-alpha-D-ribose 1-phosphate: step 3/6.</text>
</comment>
<dbReference type="EMBL" id="BMMK01000002">
    <property type="protein sequence ID" value="GGM40046.1"/>
    <property type="molecule type" value="Genomic_DNA"/>
</dbReference>
<evidence type="ECO:0000256" key="4">
    <source>
        <dbReference type="HAMAP-Rule" id="MF_01681"/>
    </source>
</evidence>
<dbReference type="PANTHER" id="PTHR20371:SF1">
    <property type="entry name" value="ENOLASE-PHOSPHATASE E1"/>
    <property type="match status" value="1"/>
</dbReference>
<keyword evidence="6" id="KW-1185">Reference proteome</keyword>
<dbReference type="SFLD" id="SFLDF00044">
    <property type="entry name" value="enolase-phosphatase"/>
    <property type="match status" value="1"/>
</dbReference>
<keyword evidence="4" id="KW-0460">Magnesium</keyword>
<dbReference type="GO" id="GO:0043715">
    <property type="term" value="F:2,3-diketo-5-methylthiopentyl-1-phosphate enolase activity"/>
    <property type="evidence" value="ECO:0007669"/>
    <property type="project" value="UniProtKB-UniRule"/>
</dbReference>
<dbReference type="InterPro" id="IPR023214">
    <property type="entry name" value="HAD_sf"/>
</dbReference>
<proteinExistence type="inferred from homology"/>
<dbReference type="GO" id="GO:0043874">
    <property type="term" value="F:acireductone synthase activity"/>
    <property type="evidence" value="ECO:0007669"/>
    <property type="project" value="UniProtKB-EC"/>
</dbReference>
<keyword evidence="2 4" id="KW-0378">Hydrolase</keyword>
<dbReference type="NCBIfam" id="TIGR01691">
    <property type="entry name" value="enolase-ppase"/>
    <property type="match status" value="1"/>
</dbReference>
<gene>
    <name evidence="4 5" type="primary">mtnC</name>
    <name evidence="5" type="ORF">GCM10012275_08750</name>
</gene>
<keyword evidence="4" id="KW-0479">Metal-binding</keyword>
<dbReference type="AlphaFoldDB" id="A0A8J3C6E4"/>
<keyword evidence="1 4" id="KW-0028">Amino-acid biosynthesis</keyword>
<dbReference type="RefSeq" id="WP_189054031.1">
    <property type="nucleotide sequence ID" value="NZ_BMMK01000002.1"/>
</dbReference>
<name>A0A8J3C6E4_9PSEU</name>
<comment type="subunit">
    <text evidence="4">Monomer.</text>
</comment>
<organism evidence="5 6">
    <name type="scientific">Longimycelium tulufanense</name>
    <dbReference type="NCBI Taxonomy" id="907463"/>
    <lineage>
        <taxon>Bacteria</taxon>
        <taxon>Bacillati</taxon>
        <taxon>Actinomycetota</taxon>
        <taxon>Actinomycetes</taxon>
        <taxon>Pseudonocardiales</taxon>
        <taxon>Pseudonocardiaceae</taxon>
        <taxon>Longimycelium</taxon>
    </lineage>
</organism>
<comment type="cofactor">
    <cofactor evidence="4">
        <name>Mg(2+)</name>
        <dbReference type="ChEBI" id="CHEBI:18420"/>
    </cofactor>
    <text evidence="4">Binds 1 Mg(2+) ion per subunit.</text>
</comment>
<dbReference type="PANTHER" id="PTHR20371">
    <property type="entry name" value="ENOLASE-PHOSPHATASE E1"/>
    <property type="match status" value="1"/>
</dbReference>
<evidence type="ECO:0000256" key="3">
    <source>
        <dbReference type="ARBA" id="ARBA00023167"/>
    </source>
</evidence>
<dbReference type="SUPFAM" id="SSF56784">
    <property type="entry name" value="HAD-like"/>
    <property type="match status" value="1"/>
</dbReference>
<dbReference type="GO" id="GO:0019509">
    <property type="term" value="P:L-methionine salvage from methylthioadenosine"/>
    <property type="evidence" value="ECO:0007669"/>
    <property type="project" value="UniProtKB-UniRule"/>
</dbReference>
<dbReference type="Pfam" id="PF00702">
    <property type="entry name" value="Hydrolase"/>
    <property type="match status" value="1"/>
</dbReference>
<dbReference type="PRINTS" id="PR00413">
    <property type="entry name" value="HADHALOGNASE"/>
</dbReference>